<accession>A0A4Q8AD71</accession>
<name>A0A4Q8AD71_9MICC</name>
<reference evidence="1 2" key="1">
    <citation type="submission" date="2019-02" db="EMBL/GenBank/DDBJ databases">
        <title>Sequencing the genomes of 1000 actinobacteria strains.</title>
        <authorList>
            <person name="Klenk H.-P."/>
        </authorList>
    </citation>
    <scope>NUCLEOTIDE SEQUENCE [LARGE SCALE GENOMIC DNA]</scope>
    <source>
        <strain evidence="1 2">DSM 17364</strain>
    </source>
</reference>
<dbReference type="Pfam" id="PF12028">
    <property type="entry name" value="DUF3515"/>
    <property type="match status" value="1"/>
</dbReference>
<proteinExistence type="predicted"/>
<evidence type="ECO:0000313" key="1">
    <source>
        <dbReference type="EMBL" id="RZU61573.1"/>
    </source>
</evidence>
<dbReference type="Proteomes" id="UP000292685">
    <property type="component" value="Unassembled WGS sequence"/>
</dbReference>
<evidence type="ECO:0000313" key="2">
    <source>
        <dbReference type="Proteomes" id="UP000292685"/>
    </source>
</evidence>
<dbReference type="EMBL" id="SHLA01000001">
    <property type="protein sequence ID" value="RZU61573.1"/>
    <property type="molecule type" value="Genomic_DNA"/>
</dbReference>
<organism evidence="1 2">
    <name type="scientific">Zhihengliuella halotolerans</name>
    <dbReference type="NCBI Taxonomy" id="370736"/>
    <lineage>
        <taxon>Bacteria</taxon>
        <taxon>Bacillati</taxon>
        <taxon>Actinomycetota</taxon>
        <taxon>Actinomycetes</taxon>
        <taxon>Micrococcales</taxon>
        <taxon>Micrococcaceae</taxon>
        <taxon>Zhihengliuella</taxon>
    </lineage>
</organism>
<dbReference type="InterPro" id="IPR021903">
    <property type="entry name" value="DUF3515"/>
</dbReference>
<sequence>MILAIASTAGLVLLSACSSVVDVDPARGANHPSCARTMVILPDEVSGFERRDTNSQATAVWGDPAAVVLRCGVESPSSVTTDPCVTANGVDWIAREGEDAWTLTTYGREPATEVLFDPTQVPSSNVLPELASAVQAVESQAECLSTQQEANLP</sequence>
<protein>
    <submittedName>
        <fullName evidence="1">Uncharacterized protein DUF3515</fullName>
    </submittedName>
</protein>
<dbReference type="AlphaFoldDB" id="A0A4Q8AD71"/>
<gene>
    <name evidence="1" type="ORF">EV380_1144</name>
</gene>
<comment type="caution">
    <text evidence="1">The sequence shown here is derived from an EMBL/GenBank/DDBJ whole genome shotgun (WGS) entry which is preliminary data.</text>
</comment>
<keyword evidence="2" id="KW-1185">Reference proteome</keyword>